<protein>
    <recommendedName>
        <fullName evidence="3">DUF1508 domain-containing protein</fullName>
    </recommendedName>
</protein>
<keyword evidence="2" id="KW-1185">Reference proteome</keyword>
<dbReference type="InterPro" id="IPR036913">
    <property type="entry name" value="YegP-like_sf"/>
</dbReference>
<dbReference type="EMBL" id="SLWS01000005">
    <property type="protein sequence ID" value="TCO58433.1"/>
    <property type="molecule type" value="Genomic_DNA"/>
</dbReference>
<dbReference type="AlphaFoldDB" id="A0A4R2JFC6"/>
<organism evidence="1 2">
    <name type="scientific">Actinocrispum wychmicini</name>
    <dbReference type="NCBI Taxonomy" id="1213861"/>
    <lineage>
        <taxon>Bacteria</taxon>
        <taxon>Bacillati</taxon>
        <taxon>Actinomycetota</taxon>
        <taxon>Actinomycetes</taxon>
        <taxon>Pseudonocardiales</taxon>
        <taxon>Pseudonocardiaceae</taxon>
        <taxon>Actinocrispum</taxon>
    </lineage>
</organism>
<name>A0A4R2JFC6_9PSEU</name>
<evidence type="ECO:0000313" key="2">
    <source>
        <dbReference type="Proteomes" id="UP000295680"/>
    </source>
</evidence>
<evidence type="ECO:0000313" key="1">
    <source>
        <dbReference type="EMBL" id="TCO58433.1"/>
    </source>
</evidence>
<dbReference type="Gene3D" id="2.30.29.80">
    <property type="match status" value="1"/>
</dbReference>
<accession>A0A4R2JFC6</accession>
<comment type="caution">
    <text evidence="1">The sequence shown here is derived from an EMBL/GenBank/DDBJ whole genome shotgun (WGS) entry which is preliminary data.</text>
</comment>
<proteinExistence type="predicted"/>
<gene>
    <name evidence="1" type="ORF">EV192_105502</name>
</gene>
<reference evidence="1 2" key="1">
    <citation type="submission" date="2019-03" db="EMBL/GenBank/DDBJ databases">
        <title>Genomic Encyclopedia of Type Strains, Phase IV (KMG-IV): sequencing the most valuable type-strain genomes for metagenomic binning, comparative biology and taxonomic classification.</title>
        <authorList>
            <person name="Goeker M."/>
        </authorList>
    </citation>
    <scope>NUCLEOTIDE SEQUENCE [LARGE SCALE GENOMIC DNA]</scope>
    <source>
        <strain evidence="1 2">DSM 45934</strain>
    </source>
</reference>
<sequence>MARFQCFRTDSSGVRWRLLGGNNRVLGLSVRGHADHGAAVQEVDTVRVLAGDVRLEFERAATGHWWWQLSMDDLPVARSAQGFARKIDADLAAKRFMDRVREASVDSSVMVFQPGHRGRQTNLLN</sequence>
<evidence type="ECO:0008006" key="3">
    <source>
        <dbReference type="Google" id="ProtNLM"/>
    </source>
</evidence>
<dbReference type="SUPFAM" id="SSF160113">
    <property type="entry name" value="YegP-like"/>
    <property type="match status" value="1"/>
</dbReference>
<dbReference type="Proteomes" id="UP000295680">
    <property type="component" value="Unassembled WGS sequence"/>
</dbReference>